<name>A0A7W6FLH5_9HYPH</name>
<dbReference type="AlphaFoldDB" id="A0A7W6FLH5"/>
<dbReference type="InterPro" id="IPR027417">
    <property type="entry name" value="P-loop_NTPase"/>
</dbReference>
<accession>A0A7W6FLH5</accession>
<gene>
    <name evidence="1" type="ORF">GGQ65_005761</name>
</gene>
<dbReference type="EMBL" id="JACIDG010000018">
    <property type="protein sequence ID" value="MBB3918423.1"/>
    <property type="molecule type" value="Genomic_DNA"/>
</dbReference>
<evidence type="ECO:0000313" key="2">
    <source>
        <dbReference type="Proteomes" id="UP000545490"/>
    </source>
</evidence>
<reference evidence="1 2" key="1">
    <citation type="submission" date="2020-08" db="EMBL/GenBank/DDBJ databases">
        <title>Genomic Encyclopedia of Type Strains, Phase IV (KMG-IV): sequencing the most valuable type-strain genomes for metagenomic binning, comparative biology and taxonomic classification.</title>
        <authorList>
            <person name="Goeker M."/>
        </authorList>
    </citation>
    <scope>NUCLEOTIDE SEQUENCE [LARGE SCALE GENOMIC DNA]</scope>
    <source>
        <strain evidence="1 2">DSM 19331</strain>
    </source>
</reference>
<sequence length="519" mass="57441">MVGLGPKMAGREAAAGRAVGAGGRLGTTAGRPGIADPNEGIIELAGDCQFDPLAWSLSAWDWGIGGLEGHRGPRAWQRDIFTVIRDHLGDPSTRFQPLQIAVASGHGIGKSAFMGMLSNWAMSCWNEAMLVTTANTDTQMRTKTAPEIGKWFRSSISAHWFDVQATSIRARDKAASDKWRQDFVPWSVNNTEAFAGLHNQGKIIVLEFDEASKIHDKVWEVAEGALTDENTVIIWIVFGNPTRNSGRFRECFRRFRHRWVTRQIDSRTVEGTNKAKIAQWQEDHGEDSDFFKIRVRGQFPSQSAMQFISADDVDQARARHLRREQYAFAPVILGVDPAWTGDDTLEIMLRQGLYSKSLASLSRNDNDVEVAGLIARLEEEHQADAVFVDAGYGTGIVSAGEVMGRSWRLIWFSAKPLDAGFLNKRAEMWGMQKRWIKAGGALDPRDEALYQDLVGPETVARLDGKIQLESKEDMKARGLPSPNRGDALALTFAEPVVKRERGRGVGSGAEVEVEYSPLG</sequence>
<organism evidence="1 2">
    <name type="scientific">Rhizobium fabae</name>
    <dbReference type="NCBI Taxonomy" id="573179"/>
    <lineage>
        <taxon>Bacteria</taxon>
        <taxon>Pseudomonadati</taxon>
        <taxon>Pseudomonadota</taxon>
        <taxon>Alphaproteobacteria</taxon>
        <taxon>Hyphomicrobiales</taxon>
        <taxon>Rhizobiaceae</taxon>
        <taxon>Rhizobium/Agrobacterium group</taxon>
        <taxon>Rhizobium</taxon>
    </lineage>
</organism>
<protein>
    <recommendedName>
        <fullName evidence="3">Terminase</fullName>
    </recommendedName>
</protein>
<dbReference type="Gene3D" id="3.40.50.300">
    <property type="entry name" value="P-loop containing nucleotide triphosphate hydrolases"/>
    <property type="match status" value="1"/>
</dbReference>
<comment type="caution">
    <text evidence="1">The sequence shown here is derived from an EMBL/GenBank/DDBJ whole genome shotgun (WGS) entry which is preliminary data.</text>
</comment>
<dbReference type="Proteomes" id="UP000545490">
    <property type="component" value="Unassembled WGS sequence"/>
</dbReference>
<evidence type="ECO:0008006" key="3">
    <source>
        <dbReference type="Google" id="ProtNLM"/>
    </source>
</evidence>
<evidence type="ECO:0000313" key="1">
    <source>
        <dbReference type="EMBL" id="MBB3918423.1"/>
    </source>
</evidence>
<proteinExistence type="predicted"/>
<dbReference type="Gene3D" id="3.30.420.240">
    <property type="match status" value="1"/>
</dbReference>
<dbReference type="RefSeq" id="WP_245438315.1">
    <property type="nucleotide sequence ID" value="NZ_JACIDG010000018.1"/>
</dbReference>